<comment type="caution">
    <text evidence="12">The sequence shown here is derived from an EMBL/GenBank/DDBJ whole genome shotgun (WGS) entry which is preliminary data.</text>
</comment>
<keyword evidence="5" id="KW-0574">Periplasm</keyword>
<evidence type="ECO:0000313" key="13">
    <source>
        <dbReference type="Proteomes" id="UP001063816"/>
    </source>
</evidence>
<dbReference type="InterPro" id="IPR016148">
    <property type="entry name" value="Pili_assmbl_chaperone_C"/>
</dbReference>
<dbReference type="PANTHER" id="PTHR30251:SF9">
    <property type="entry name" value="CHAPERONE PROTEIN CAF1M"/>
    <property type="match status" value="1"/>
</dbReference>
<name>A0A9J6Q3L7_9ENTR</name>
<evidence type="ECO:0000256" key="2">
    <source>
        <dbReference type="ARBA" id="ARBA00007399"/>
    </source>
</evidence>
<dbReference type="InterPro" id="IPR050643">
    <property type="entry name" value="Periplasmic_pilus_chap"/>
</dbReference>
<evidence type="ECO:0000259" key="10">
    <source>
        <dbReference type="Pfam" id="PF00345"/>
    </source>
</evidence>
<feature type="signal peptide" evidence="9">
    <location>
        <begin position="1"/>
        <end position="19"/>
    </location>
</feature>
<evidence type="ECO:0000256" key="8">
    <source>
        <dbReference type="RuleBase" id="RU003918"/>
    </source>
</evidence>
<evidence type="ECO:0000256" key="5">
    <source>
        <dbReference type="ARBA" id="ARBA00022764"/>
    </source>
</evidence>
<dbReference type="Proteomes" id="UP001063816">
    <property type="component" value="Unassembled WGS sequence"/>
</dbReference>
<evidence type="ECO:0000256" key="6">
    <source>
        <dbReference type="ARBA" id="ARBA00023186"/>
    </source>
</evidence>
<dbReference type="PROSITE" id="PS00635">
    <property type="entry name" value="PILI_CHAPERONE"/>
    <property type="match status" value="1"/>
</dbReference>
<dbReference type="Gene3D" id="2.60.40.10">
    <property type="entry name" value="Immunoglobulins"/>
    <property type="match status" value="2"/>
</dbReference>
<dbReference type="InterPro" id="IPR018046">
    <property type="entry name" value="Pili_assmbl_chaperone_CS"/>
</dbReference>
<accession>A0A9J6Q3L7</accession>
<keyword evidence="3" id="KW-1029">Fimbrium biogenesis</keyword>
<dbReference type="InterPro" id="IPR036316">
    <property type="entry name" value="Pili_assmbl_chap_C_dom_sf"/>
</dbReference>
<dbReference type="Pfam" id="PF02753">
    <property type="entry name" value="PapD_C"/>
    <property type="match status" value="1"/>
</dbReference>
<dbReference type="AlphaFoldDB" id="A0A9J6Q3L7"/>
<reference evidence="12" key="1">
    <citation type="submission" date="2022-05" db="EMBL/GenBank/DDBJ databases">
        <title>Description of a novel species of Leclercia; Leclercia tamurae and the Proposal for a Novel Genus Silvania gen. nov. Containing Two Novel Species Silvania hatchlandensis sp. nov. and Silvania confinis sp. nov. Isolated from the Rhizosphere of Oak.</title>
        <authorList>
            <person name="Maddock D.W."/>
            <person name="Brady C.L."/>
            <person name="Denman S."/>
            <person name="Arnold D."/>
        </authorList>
    </citation>
    <scope>NUCLEOTIDE SEQUENCE</scope>
    <source>
        <strain evidence="12">H19S6</strain>
    </source>
</reference>
<dbReference type="GO" id="GO:0030288">
    <property type="term" value="C:outer membrane-bounded periplasmic space"/>
    <property type="evidence" value="ECO:0007669"/>
    <property type="project" value="InterPro"/>
</dbReference>
<keyword evidence="4 9" id="KW-0732">Signal</keyword>
<proteinExistence type="inferred from homology"/>
<dbReference type="GO" id="GO:0071555">
    <property type="term" value="P:cell wall organization"/>
    <property type="evidence" value="ECO:0007669"/>
    <property type="project" value="InterPro"/>
</dbReference>
<dbReference type="InterPro" id="IPR008962">
    <property type="entry name" value="PapD-like_sf"/>
</dbReference>
<protein>
    <submittedName>
        <fullName evidence="12">Molecular chaperone</fullName>
    </submittedName>
</protein>
<dbReference type="InterPro" id="IPR001829">
    <property type="entry name" value="Pili_assmbl_chaperone_bac"/>
</dbReference>
<feature type="domain" description="Pili assembly chaperone C-terminal" evidence="11">
    <location>
        <begin position="159"/>
        <end position="216"/>
    </location>
</feature>
<dbReference type="PRINTS" id="PR00969">
    <property type="entry name" value="CHAPERONPILI"/>
</dbReference>
<dbReference type="RefSeq" id="WP_271281578.1">
    <property type="nucleotide sequence ID" value="NZ_JAMGZK010000041.1"/>
</dbReference>
<evidence type="ECO:0000256" key="3">
    <source>
        <dbReference type="ARBA" id="ARBA00022558"/>
    </source>
</evidence>
<dbReference type="PANTHER" id="PTHR30251">
    <property type="entry name" value="PILUS ASSEMBLY CHAPERONE"/>
    <property type="match status" value="1"/>
</dbReference>
<keyword evidence="6 8" id="KW-0143">Chaperone</keyword>
<evidence type="ECO:0000259" key="11">
    <source>
        <dbReference type="Pfam" id="PF02753"/>
    </source>
</evidence>
<dbReference type="FunFam" id="2.60.40.10:FF:000458">
    <property type="entry name" value="Molecular chaperone FimC"/>
    <property type="match status" value="1"/>
</dbReference>
<sequence>MRKSIFIASLLLMTTAAHAGVIIEGTRLIYQGDKKEASLGISNPDNRNYLVQSWVESADNARDKAPFLITPPLFRLDGKQDNVLRVVRTGGNLPTDRESLYWLNIKSIPSTSREESSNTLQIAIKTRIKLIYRPTGINGKPDEVADKLRWHKQGNNLVVSNPTPFYMNFQAITVGGKKVDNVTWVAPNSDAHFTVSGGIAGNKVSWKIINDYGAVSHAWSASVQKD</sequence>
<comment type="subcellular location">
    <subcellularLocation>
        <location evidence="1 8">Periplasm</location>
    </subcellularLocation>
</comment>
<evidence type="ECO:0000256" key="7">
    <source>
        <dbReference type="ARBA" id="ARBA00023319"/>
    </source>
</evidence>
<dbReference type="InterPro" id="IPR013783">
    <property type="entry name" value="Ig-like_fold"/>
</dbReference>
<organism evidence="12 13">
    <name type="scientific">Silvania hatchlandensis</name>
    <dbReference type="NCBI Taxonomy" id="2926469"/>
    <lineage>
        <taxon>Bacteria</taxon>
        <taxon>Pseudomonadati</taxon>
        <taxon>Pseudomonadota</taxon>
        <taxon>Gammaproteobacteria</taxon>
        <taxon>Enterobacterales</taxon>
        <taxon>Enterobacteriaceae</taxon>
        <taxon>Silvania</taxon>
    </lineage>
</organism>
<feature type="chain" id="PRO_5039904083" evidence="9">
    <location>
        <begin position="20"/>
        <end position="226"/>
    </location>
</feature>
<feature type="domain" description="Pili assembly chaperone N-terminal" evidence="10">
    <location>
        <begin position="20"/>
        <end position="137"/>
    </location>
</feature>
<dbReference type="SUPFAM" id="SSF49354">
    <property type="entry name" value="PapD-like"/>
    <property type="match status" value="1"/>
</dbReference>
<comment type="similarity">
    <text evidence="2 8">Belongs to the periplasmic pilus chaperone family.</text>
</comment>
<evidence type="ECO:0000256" key="9">
    <source>
        <dbReference type="SAM" id="SignalP"/>
    </source>
</evidence>
<dbReference type="SUPFAM" id="SSF49584">
    <property type="entry name" value="Periplasmic chaperone C-domain"/>
    <property type="match status" value="1"/>
</dbReference>
<evidence type="ECO:0000313" key="12">
    <source>
        <dbReference type="EMBL" id="MCU6663850.1"/>
    </source>
</evidence>
<gene>
    <name evidence="12" type="ORF">M8014_05760</name>
</gene>
<evidence type="ECO:0000256" key="1">
    <source>
        <dbReference type="ARBA" id="ARBA00004418"/>
    </source>
</evidence>
<evidence type="ECO:0000256" key="4">
    <source>
        <dbReference type="ARBA" id="ARBA00022729"/>
    </source>
</evidence>
<keyword evidence="7" id="KW-0393">Immunoglobulin domain</keyword>
<dbReference type="InterPro" id="IPR016147">
    <property type="entry name" value="Pili_assmbl_chaperone_N"/>
</dbReference>
<dbReference type="EMBL" id="JAMGZK010000041">
    <property type="protein sequence ID" value="MCU6663850.1"/>
    <property type="molecule type" value="Genomic_DNA"/>
</dbReference>
<dbReference type="Pfam" id="PF00345">
    <property type="entry name" value="PapD_N"/>
    <property type="match status" value="1"/>
</dbReference>
<keyword evidence="13" id="KW-1185">Reference proteome</keyword>